<dbReference type="Gene3D" id="1.10.238.10">
    <property type="entry name" value="EF-hand"/>
    <property type="match status" value="2"/>
</dbReference>
<accession>A0A6B2LPU5</accession>
<dbReference type="InterPro" id="IPR050403">
    <property type="entry name" value="Myosin_RLC"/>
</dbReference>
<evidence type="ECO:0000259" key="2">
    <source>
        <dbReference type="PROSITE" id="PS50222"/>
    </source>
</evidence>
<dbReference type="AlphaFoldDB" id="A0A6B2LPU5"/>
<feature type="domain" description="EF-hand" evidence="2">
    <location>
        <begin position="1"/>
        <end position="34"/>
    </location>
</feature>
<sequence length="136" mass="15033">MNVYKEAFGVFDKKGQGEIGSDALKKLLKSLGEDVLDDEVKAIINLDGSSPDAISFEAFVKLMAARMDESEQEEELKAVFDALDPDDSGLISISQLKVTLESVLNESLDDMEDLIGETKHKNKLDFSEFKKLMGLN</sequence>
<keyword evidence="1" id="KW-0677">Repeat</keyword>
<organism evidence="3">
    <name type="scientific">Arcella intermedia</name>
    <dbReference type="NCBI Taxonomy" id="1963864"/>
    <lineage>
        <taxon>Eukaryota</taxon>
        <taxon>Amoebozoa</taxon>
        <taxon>Tubulinea</taxon>
        <taxon>Elardia</taxon>
        <taxon>Arcellinida</taxon>
        <taxon>Sphaerothecina</taxon>
        <taxon>Arcellidae</taxon>
        <taxon>Arcella</taxon>
    </lineage>
</organism>
<dbReference type="GO" id="GO:0043226">
    <property type="term" value="C:organelle"/>
    <property type="evidence" value="ECO:0007669"/>
    <property type="project" value="UniProtKB-ARBA"/>
</dbReference>
<name>A0A6B2LPU5_9EUKA</name>
<dbReference type="PROSITE" id="PS50222">
    <property type="entry name" value="EF_HAND_2"/>
    <property type="match status" value="2"/>
</dbReference>
<dbReference type="SMART" id="SM00054">
    <property type="entry name" value="EFh"/>
    <property type="match status" value="2"/>
</dbReference>
<feature type="domain" description="EF-hand" evidence="2">
    <location>
        <begin position="71"/>
        <end position="106"/>
    </location>
</feature>
<proteinExistence type="predicted"/>
<evidence type="ECO:0000313" key="3">
    <source>
        <dbReference type="EMBL" id="NDV39054.1"/>
    </source>
</evidence>
<dbReference type="InterPro" id="IPR002048">
    <property type="entry name" value="EF_hand_dom"/>
</dbReference>
<dbReference type="PANTHER" id="PTHR23049">
    <property type="entry name" value="MYOSIN REGULATORY LIGHT CHAIN 2"/>
    <property type="match status" value="1"/>
</dbReference>
<dbReference type="InterPro" id="IPR011992">
    <property type="entry name" value="EF-hand-dom_pair"/>
</dbReference>
<dbReference type="SUPFAM" id="SSF47473">
    <property type="entry name" value="EF-hand"/>
    <property type="match status" value="1"/>
</dbReference>
<dbReference type="FunFam" id="1.10.238.10:FF:000178">
    <property type="entry name" value="Calmodulin-2 A"/>
    <property type="match status" value="1"/>
</dbReference>
<evidence type="ECO:0000256" key="1">
    <source>
        <dbReference type="ARBA" id="ARBA00022737"/>
    </source>
</evidence>
<dbReference type="GO" id="GO:0005509">
    <property type="term" value="F:calcium ion binding"/>
    <property type="evidence" value="ECO:0007669"/>
    <property type="project" value="InterPro"/>
</dbReference>
<dbReference type="EMBL" id="GIBP01010085">
    <property type="protein sequence ID" value="NDV39054.1"/>
    <property type="molecule type" value="Transcribed_RNA"/>
</dbReference>
<dbReference type="Pfam" id="PF13499">
    <property type="entry name" value="EF-hand_7"/>
    <property type="match status" value="1"/>
</dbReference>
<protein>
    <recommendedName>
        <fullName evidence="2">EF-hand domain-containing protein</fullName>
    </recommendedName>
</protein>
<reference evidence="3" key="1">
    <citation type="journal article" date="2020" name="J. Eukaryot. Microbiol.">
        <title>De novo Sequencing, Assembly and Annotation of the Transcriptome for the Free-Living Testate Amoeba Arcella intermedia.</title>
        <authorList>
            <person name="Ribeiro G.M."/>
            <person name="Porfirio-Sousa A.L."/>
            <person name="Maurer-Alcala X.X."/>
            <person name="Katz L.A."/>
            <person name="Lahr D.J.G."/>
        </authorList>
    </citation>
    <scope>NUCLEOTIDE SEQUENCE</scope>
</reference>